<proteinExistence type="predicted"/>
<reference evidence="2 3" key="1">
    <citation type="submission" date="2018-08" db="EMBL/GenBank/DDBJ databases">
        <title>A genome reference for cultivated species of the human gut microbiota.</title>
        <authorList>
            <person name="Zou Y."/>
            <person name="Xue W."/>
            <person name="Luo G."/>
        </authorList>
    </citation>
    <scope>NUCLEOTIDE SEQUENCE [LARGE SCALE GENOMIC DNA]</scope>
    <source>
        <strain evidence="2 3">TF08-14</strain>
    </source>
</reference>
<evidence type="ECO:0000313" key="3">
    <source>
        <dbReference type="Proteomes" id="UP000260943"/>
    </source>
</evidence>
<organism evidence="2 3">
    <name type="scientific">Collinsella tanakaei</name>
    <dbReference type="NCBI Taxonomy" id="626935"/>
    <lineage>
        <taxon>Bacteria</taxon>
        <taxon>Bacillati</taxon>
        <taxon>Actinomycetota</taxon>
        <taxon>Coriobacteriia</taxon>
        <taxon>Coriobacteriales</taxon>
        <taxon>Coriobacteriaceae</taxon>
        <taxon>Collinsella</taxon>
    </lineage>
</organism>
<feature type="region of interest" description="Disordered" evidence="1">
    <location>
        <begin position="1"/>
        <end position="20"/>
    </location>
</feature>
<dbReference type="AlphaFoldDB" id="A0A3E4QPP3"/>
<evidence type="ECO:0008006" key="4">
    <source>
        <dbReference type="Google" id="ProtNLM"/>
    </source>
</evidence>
<protein>
    <recommendedName>
        <fullName evidence="4">YolD-like family protein</fullName>
    </recommendedName>
</protein>
<sequence length="122" mass="14293">MPNSLDREQPGYTRGGRPRADRAQQFMPFAALTGYYQMIREMQRVVEERHELTDEEAAELDHVLAQVRRGDLVRIRYYERDGYVSRTDIVRQIDAALRKVRLEHMDIPFADVLSVEIVGRSE</sequence>
<dbReference type="RefSeq" id="WP_117680279.1">
    <property type="nucleotide sequence ID" value="NZ_CAJJKC010000003.1"/>
</dbReference>
<gene>
    <name evidence="2" type="ORF">DXC81_10105</name>
</gene>
<accession>A0A3E4QPP3</accession>
<dbReference type="EMBL" id="QSRJ01000015">
    <property type="protein sequence ID" value="RGL07499.1"/>
    <property type="molecule type" value="Genomic_DNA"/>
</dbReference>
<dbReference type="Proteomes" id="UP000260943">
    <property type="component" value="Unassembled WGS sequence"/>
</dbReference>
<evidence type="ECO:0000313" key="2">
    <source>
        <dbReference type="EMBL" id="RGL07499.1"/>
    </source>
</evidence>
<name>A0A3E4QPP3_9ACTN</name>
<evidence type="ECO:0000256" key="1">
    <source>
        <dbReference type="SAM" id="MobiDB-lite"/>
    </source>
</evidence>
<comment type="caution">
    <text evidence="2">The sequence shown here is derived from an EMBL/GenBank/DDBJ whole genome shotgun (WGS) entry which is preliminary data.</text>
</comment>